<proteinExistence type="predicted"/>
<comment type="caution">
    <text evidence="2">The sequence shown here is derived from an EMBL/GenBank/DDBJ whole genome shotgun (WGS) entry which is preliminary data.</text>
</comment>
<dbReference type="RefSeq" id="XP_040794470.1">
    <property type="nucleotide sequence ID" value="XM_040938415.1"/>
</dbReference>
<accession>A0A9P4GV69</accession>
<dbReference type="OrthoDB" id="2910287at2759"/>
<name>A0A9P4GV69_9PLEO</name>
<sequence length="203" mass="21805">MYTYTILSMLLAGNALAAPNPILISSPPHFRHIEQLLPVKRDTPFSSAAYGVLPLANTVTTTLTIFSTVTVPTATTTSTVTISSSALAIPTITDLPEPEPVEESAGVYICEDYNWGGKCEYKLSPLGSSDEDCTILDGTASSIGPDVGFQCLFFTNGYCRSLANDGLDTLILTYPGNSNLLVTEKGDFNDKFHSYLCFKLEAP</sequence>
<evidence type="ECO:0000313" key="2">
    <source>
        <dbReference type="EMBL" id="KAF1851907.1"/>
    </source>
</evidence>
<dbReference type="EMBL" id="ML976614">
    <property type="protein sequence ID" value="KAF1851907.1"/>
    <property type="molecule type" value="Genomic_DNA"/>
</dbReference>
<reference evidence="2" key="1">
    <citation type="submission" date="2020-01" db="EMBL/GenBank/DDBJ databases">
        <authorList>
            <consortium name="DOE Joint Genome Institute"/>
            <person name="Haridas S."/>
            <person name="Albert R."/>
            <person name="Binder M."/>
            <person name="Bloem J."/>
            <person name="Labutti K."/>
            <person name="Salamov A."/>
            <person name="Andreopoulos B."/>
            <person name="Baker S.E."/>
            <person name="Barry K."/>
            <person name="Bills G."/>
            <person name="Bluhm B.H."/>
            <person name="Cannon C."/>
            <person name="Castanera R."/>
            <person name="Culley D.E."/>
            <person name="Daum C."/>
            <person name="Ezra D."/>
            <person name="Gonzalez J.B."/>
            <person name="Henrissat B."/>
            <person name="Kuo A."/>
            <person name="Liang C."/>
            <person name="Lipzen A."/>
            <person name="Lutzoni F."/>
            <person name="Magnuson J."/>
            <person name="Mondo S."/>
            <person name="Nolan M."/>
            <person name="Ohm R."/>
            <person name="Pangilinan J."/>
            <person name="Park H.-J."/>
            <person name="Ramirez L."/>
            <person name="Alfaro M."/>
            <person name="Sun H."/>
            <person name="Tritt A."/>
            <person name="Yoshinaga Y."/>
            <person name="Zwiers L.-H."/>
            <person name="Turgeon B.G."/>
            <person name="Goodwin S.B."/>
            <person name="Spatafora J.W."/>
            <person name="Crous P.W."/>
            <person name="Grigoriev I.V."/>
        </authorList>
    </citation>
    <scope>NUCLEOTIDE SEQUENCE</scope>
    <source>
        <strain evidence="2">CBS 394.84</strain>
    </source>
</reference>
<evidence type="ECO:0000256" key="1">
    <source>
        <dbReference type="SAM" id="SignalP"/>
    </source>
</evidence>
<organism evidence="2 3">
    <name type="scientific">Cucurbitaria berberidis CBS 394.84</name>
    <dbReference type="NCBI Taxonomy" id="1168544"/>
    <lineage>
        <taxon>Eukaryota</taxon>
        <taxon>Fungi</taxon>
        <taxon>Dikarya</taxon>
        <taxon>Ascomycota</taxon>
        <taxon>Pezizomycotina</taxon>
        <taxon>Dothideomycetes</taxon>
        <taxon>Pleosporomycetidae</taxon>
        <taxon>Pleosporales</taxon>
        <taxon>Pleosporineae</taxon>
        <taxon>Cucurbitariaceae</taxon>
        <taxon>Cucurbitaria</taxon>
    </lineage>
</organism>
<evidence type="ECO:0000313" key="3">
    <source>
        <dbReference type="Proteomes" id="UP000800039"/>
    </source>
</evidence>
<keyword evidence="3" id="KW-1185">Reference proteome</keyword>
<keyword evidence="1" id="KW-0732">Signal</keyword>
<feature type="chain" id="PRO_5040240635" evidence="1">
    <location>
        <begin position="18"/>
        <end position="203"/>
    </location>
</feature>
<protein>
    <submittedName>
        <fullName evidence="2">Uncharacterized protein</fullName>
    </submittedName>
</protein>
<dbReference type="AlphaFoldDB" id="A0A9P4GV69"/>
<feature type="signal peptide" evidence="1">
    <location>
        <begin position="1"/>
        <end position="17"/>
    </location>
</feature>
<dbReference type="GeneID" id="63855671"/>
<gene>
    <name evidence="2" type="ORF">K460DRAFT_43708</name>
</gene>
<dbReference type="Proteomes" id="UP000800039">
    <property type="component" value="Unassembled WGS sequence"/>
</dbReference>